<sequence length="531" mass="59335">MIGCSARSKSAAQKTNMEPGIGLYCLPKVITRQCGRTKALSEERRRLWLARINRKDMKNLDYVRVCGRHFISGKPASLMDDTNPDWVPSQHLGYTNGAGPGMKTTGRYERAKDRRANKAVAQQCVGTQPAEDDPPSPEMSEVNENAEQEMCAEGSSETDLVKEAAVQTVVTMEYISTLEEDRTRLASELREAEEAKKKLEVTADSLRDDPAKVAFYTGLSSFARLFAVFQMVECVVKHTQQNGLGKFQEFVVFLMKLRCNFPLQDLGYRFGVSDSTVSRIFEKWLNAAFWRLKPLISWPSRNAIQKTMPQAFLDSFGSKVAVIIDCFEVKIERPSSMEPRSETWSQYKSSNTAKYLIGISPQGVITFISEGWGGRCSDKHITENCGVLDMLTQGDLVLADRGFDIADTLGLYCVQLHVPAFTKGRNQLTALEVHNTRKLASVRIHVERVIGLVRNKYVIMKAVQPIDFVACRQDDPVPPLDKIVTVCCSLCNICPSVVPPNQKEPVQTLPCPTDLVNTRPSVVPQNQKEPV</sequence>
<feature type="region of interest" description="Disordered" evidence="7">
    <location>
        <begin position="121"/>
        <end position="144"/>
    </location>
</feature>
<feature type="coiled-coil region" evidence="6">
    <location>
        <begin position="175"/>
        <end position="209"/>
    </location>
</feature>
<dbReference type="InterPro" id="IPR006612">
    <property type="entry name" value="THAP_Znf"/>
</dbReference>
<dbReference type="Proteomes" id="UP000821853">
    <property type="component" value="Chromosome 2"/>
</dbReference>
<dbReference type="GO" id="GO:0008270">
    <property type="term" value="F:zinc ion binding"/>
    <property type="evidence" value="ECO:0007669"/>
    <property type="project" value="UniProtKB-KW"/>
</dbReference>
<accession>A0A9J6FWH1</accession>
<dbReference type="GO" id="GO:0003677">
    <property type="term" value="F:DNA binding"/>
    <property type="evidence" value="ECO:0007669"/>
    <property type="project" value="UniProtKB-KW"/>
</dbReference>
<evidence type="ECO:0008006" key="13">
    <source>
        <dbReference type="Google" id="ProtNLM"/>
    </source>
</evidence>
<dbReference type="Pfam" id="PF05485">
    <property type="entry name" value="THAP"/>
    <property type="match status" value="1"/>
</dbReference>
<keyword evidence="3" id="KW-0863">Zinc-finger</keyword>
<protein>
    <recommendedName>
        <fullName evidence="13">Tick transposon</fullName>
    </recommendedName>
</protein>
<dbReference type="PANTHER" id="PTHR23080:SF63">
    <property type="entry name" value="TICK TRANSPOSON"/>
    <property type="match status" value="1"/>
</dbReference>
<keyword evidence="12" id="KW-1185">Reference proteome</keyword>
<evidence type="ECO:0000313" key="12">
    <source>
        <dbReference type="Proteomes" id="UP000821853"/>
    </source>
</evidence>
<dbReference type="PANTHER" id="PTHR23080">
    <property type="entry name" value="THAP DOMAIN PROTEIN"/>
    <property type="match status" value="1"/>
</dbReference>
<evidence type="ECO:0000256" key="6">
    <source>
        <dbReference type="SAM" id="Coils"/>
    </source>
</evidence>
<feature type="domain" description="DDE Tnp4" evidence="9">
    <location>
        <begin position="324"/>
        <end position="492"/>
    </location>
</feature>
<dbReference type="OrthoDB" id="6491190at2759"/>
<evidence type="ECO:0000256" key="7">
    <source>
        <dbReference type="SAM" id="MobiDB-lite"/>
    </source>
</evidence>
<keyword evidence="4" id="KW-0862">Zinc</keyword>
<evidence type="ECO:0000256" key="4">
    <source>
        <dbReference type="ARBA" id="ARBA00022833"/>
    </source>
</evidence>
<evidence type="ECO:0000259" key="9">
    <source>
        <dbReference type="Pfam" id="PF13359"/>
    </source>
</evidence>
<reference evidence="11 12" key="1">
    <citation type="journal article" date="2020" name="Cell">
        <title>Large-Scale Comparative Analyses of Tick Genomes Elucidate Their Genetic Diversity and Vector Capacities.</title>
        <authorList>
            <consortium name="Tick Genome and Microbiome Consortium (TIGMIC)"/>
            <person name="Jia N."/>
            <person name="Wang J."/>
            <person name="Shi W."/>
            <person name="Du L."/>
            <person name="Sun Y."/>
            <person name="Zhan W."/>
            <person name="Jiang J.F."/>
            <person name="Wang Q."/>
            <person name="Zhang B."/>
            <person name="Ji P."/>
            <person name="Bell-Sakyi L."/>
            <person name="Cui X.M."/>
            <person name="Yuan T.T."/>
            <person name="Jiang B.G."/>
            <person name="Yang W.F."/>
            <person name="Lam T.T."/>
            <person name="Chang Q.C."/>
            <person name="Ding S.J."/>
            <person name="Wang X.J."/>
            <person name="Zhu J.G."/>
            <person name="Ruan X.D."/>
            <person name="Zhao L."/>
            <person name="Wei J.T."/>
            <person name="Ye R.Z."/>
            <person name="Que T.C."/>
            <person name="Du C.H."/>
            <person name="Zhou Y.H."/>
            <person name="Cheng J.X."/>
            <person name="Dai P.F."/>
            <person name="Guo W.B."/>
            <person name="Han X.H."/>
            <person name="Huang E.J."/>
            <person name="Li L.F."/>
            <person name="Wei W."/>
            <person name="Gao Y.C."/>
            <person name="Liu J.Z."/>
            <person name="Shao H.Z."/>
            <person name="Wang X."/>
            <person name="Wang C.C."/>
            <person name="Yang T.C."/>
            <person name="Huo Q.B."/>
            <person name="Li W."/>
            <person name="Chen H.Y."/>
            <person name="Chen S.E."/>
            <person name="Zhou L.G."/>
            <person name="Ni X.B."/>
            <person name="Tian J.H."/>
            <person name="Sheng Y."/>
            <person name="Liu T."/>
            <person name="Pan Y.S."/>
            <person name="Xia L.Y."/>
            <person name="Li J."/>
            <person name="Zhao F."/>
            <person name="Cao W.C."/>
        </authorList>
    </citation>
    <scope>NUCLEOTIDE SEQUENCE [LARGE SCALE GENOMIC DNA]</scope>
    <source>
        <strain evidence="11">HaeL-2018</strain>
    </source>
</reference>
<dbReference type="AlphaFoldDB" id="A0A9J6FWH1"/>
<dbReference type="InterPro" id="IPR027805">
    <property type="entry name" value="Transposase_HTH_dom"/>
</dbReference>
<keyword evidence="2" id="KW-0479">Metal-binding</keyword>
<evidence type="ECO:0000259" key="8">
    <source>
        <dbReference type="Pfam" id="PF05485"/>
    </source>
</evidence>
<evidence type="ECO:0000256" key="1">
    <source>
        <dbReference type="ARBA" id="ARBA00001968"/>
    </source>
</evidence>
<dbReference type="SUPFAM" id="SSF57716">
    <property type="entry name" value="Glucocorticoid receptor-like (DNA-binding domain)"/>
    <property type="match status" value="1"/>
</dbReference>
<feature type="domain" description="Transposase Helix-turn-helix" evidence="10">
    <location>
        <begin position="244"/>
        <end position="293"/>
    </location>
</feature>
<organism evidence="11 12">
    <name type="scientific">Haemaphysalis longicornis</name>
    <name type="common">Bush tick</name>
    <dbReference type="NCBI Taxonomy" id="44386"/>
    <lineage>
        <taxon>Eukaryota</taxon>
        <taxon>Metazoa</taxon>
        <taxon>Ecdysozoa</taxon>
        <taxon>Arthropoda</taxon>
        <taxon>Chelicerata</taxon>
        <taxon>Arachnida</taxon>
        <taxon>Acari</taxon>
        <taxon>Parasitiformes</taxon>
        <taxon>Ixodida</taxon>
        <taxon>Ixodoidea</taxon>
        <taxon>Ixodidae</taxon>
        <taxon>Haemaphysalinae</taxon>
        <taxon>Haemaphysalis</taxon>
    </lineage>
</organism>
<evidence type="ECO:0000256" key="5">
    <source>
        <dbReference type="ARBA" id="ARBA00023125"/>
    </source>
</evidence>
<gene>
    <name evidence="11" type="ORF">HPB48_007540</name>
</gene>
<dbReference type="EMBL" id="JABSTR010000004">
    <property type="protein sequence ID" value="KAH9367453.1"/>
    <property type="molecule type" value="Genomic_DNA"/>
</dbReference>
<keyword evidence="6" id="KW-0175">Coiled coil</keyword>
<dbReference type="Pfam" id="PF13613">
    <property type="entry name" value="HTH_Tnp_4"/>
    <property type="match status" value="1"/>
</dbReference>
<dbReference type="InterPro" id="IPR027806">
    <property type="entry name" value="HARBI1_dom"/>
</dbReference>
<evidence type="ECO:0000256" key="2">
    <source>
        <dbReference type="ARBA" id="ARBA00022723"/>
    </source>
</evidence>
<evidence type="ECO:0000256" key="3">
    <source>
        <dbReference type="ARBA" id="ARBA00022771"/>
    </source>
</evidence>
<evidence type="ECO:0000313" key="11">
    <source>
        <dbReference type="EMBL" id="KAH9367453.1"/>
    </source>
</evidence>
<feature type="domain" description="THAP-type" evidence="8">
    <location>
        <begin position="3"/>
        <end position="89"/>
    </location>
</feature>
<keyword evidence="5" id="KW-0238">DNA-binding</keyword>
<comment type="caution">
    <text evidence="11">The sequence shown here is derived from an EMBL/GenBank/DDBJ whole genome shotgun (WGS) entry which is preliminary data.</text>
</comment>
<comment type="cofactor">
    <cofactor evidence="1">
        <name>a divalent metal cation</name>
        <dbReference type="ChEBI" id="CHEBI:60240"/>
    </cofactor>
</comment>
<dbReference type="OMA" id="INSSHYK"/>
<dbReference type="VEuPathDB" id="VectorBase:HLOH_044813"/>
<name>A0A9J6FWH1_HAELO</name>
<dbReference type="Pfam" id="PF13359">
    <property type="entry name" value="DDE_Tnp_4"/>
    <property type="match status" value="1"/>
</dbReference>
<evidence type="ECO:0000259" key="10">
    <source>
        <dbReference type="Pfam" id="PF13613"/>
    </source>
</evidence>
<proteinExistence type="predicted"/>